<feature type="chain" id="PRO_5021394239" evidence="1">
    <location>
        <begin position="16"/>
        <end position="387"/>
    </location>
</feature>
<evidence type="ECO:0000313" key="3">
    <source>
        <dbReference type="Proteomes" id="UP000319257"/>
    </source>
</evidence>
<dbReference type="RefSeq" id="XP_030995370.1">
    <property type="nucleotide sequence ID" value="XM_031140430.1"/>
</dbReference>
<keyword evidence="1" id="KW-0732">Signal</keyword>
<feature type="signal peptide" evidence="1">
    <location>
        <begin position="1"/>
        <end position="15"/>
    </location>
</feature>
<name>A0A507B8D6_9PEZI</name>
<sequence>MQLPLLILAPSLVAAAVPAIFARGCGDNCARAVIASAYTTRSGAADCFSFLKTTVTPATSIIVETVTLSFTVQATESVTSTTLTTTTVVETSFETVREVRDISLPTTTVSTTKAEPVPINKRQQTSQPSNIPAYASACSGAARYSTACACVGVFPTTITAPTPRSTQTVYVSVSSTVTETLTASTEIDVLTATNTVQATATLKYGAPLPLQTPRLARKSETATATATVHETRVRLRAQTGPHAGKYVMQQVYYDTPENYHSVAILMTVPEAEATWFVWDGQHLYIDTPTAGRLPVKVFNQQGGPVSGLVMSSQKYLDDLAFILPSTILPCDISNHRLHCWIPLYPTSDRFFQHIPNGDLVLVSRPDADNQPQWAVDEILVIEESTTT</sequence>
<dbReference type="STRING" id="1093900.A0A507B8D6"/>
<comment type="caution">
    <text evidence="2">The sequence shown here is derived from an EMBL/GenBank/DDBJ whole genome shotgun (WGS) entry which is preliminary data.</text>
</comment>
<dbReference type="OrthoDB" id="5596743at2759"/>
<proteinExistence type="predicted"/>
<dbReference type="EMBL" id="SKBQ01000032">
    <property type="protein sequence ID" value="TPX13659.1"/>
    <property type="molecule type" value="Genomic_DNA"/>
</dbReference>
<organism evidence="2 3">
    <name type="scientific">Thyridium curvatum</name>
    <dbReference type="NCBI Taxonomy" id="1093900"/>
    <lineage>
        <taxon>Eukaryota</taxon>
        <taxon>Fungi</taxon>
        <taxon>Dikarya</taxon>
        <taxon>Ascomycota</taxon>
        <taxon>Pezizomycotina</taxon>
        <taxon>Sordariomycetes</taxon>
        <taxon>Sordariomycetidae</taxon>
        <taxon>Thyridiales</taxon>
        <taxon>Thyridiaceae</taxon>
        <taxon>Thyridium</taxon>
    </lineage>
</organism>
<protein>
    <submittedName>
        <fullName evidence="2">Uncharacterized protein</fullName>
    </submittedName>
</protein>
<dbReference type="GeneID" id="41973309"/>
<reference evidence="2 3" key="1">
    <citation type="submission" date="2019-06" db="EMBL/GenBank/DDBJ databases">
        <title>Draft genome sequence of the filamentous fungus Phialemoniopsis curvata isolated from diesel fuel.</title>
        <authorList>
            <person name="Varaljay V.A."/>
            <person name="Lyon W.J."/>
            <person name="Crouch A.L."/>
            <person name="Drake C.E."/>
            <person name="Hollomon J.M."/>
            <person name="Nadeau L.J."/>
            <person name="Nunn H.S."/>
            <person name="Stevenson B.S."/>
            <person name="Bojanowski C.L."/>
            <person name="Crookes-Goodson W.J."/>
        </authorList>
    </citation>
    <scope>NUCLEOTIDE SEQUENCE [LARGE SCALE GENOMIC DNA]</scope>
    <source>
        <strain evidence="2 3">D216</strain>
    </source>
</reference>
<keyword evidence="3" id="KW-1185">Reference proteome</keyword>
<dbReference type="Proteomes" id="UP000319257">
    <property type="component" value="Unassembled WGS sequence"/>
</dbReference>
<dbReference type="AlphaFoldDB" id="A0A507B8D6"/>
<dbReference type="InParanoid" id="A0A507B8D6"/>
<evidence type="ECO:0000256" key="1">
    <source>
        <dbReference type="SAM" id="SignalP"/>
    </source>
</evidence>
<evidence type="ECO:0000313" key="2">
    <source>
        <dbReference type="EMBL" id="TPX13659.1"/>
    </source>
</evidence>
<accession>A0A507B8D6</accession>
<gene>
    <name evidence="2" type="ORF">E0L32_005862</name>
</gene>